<name>A0A4V3XCZ2_9AGAM</name>
<keyword evidence="3" id="KW-1185">Reference proteome</keyword>
<sequence length="185" mass="20289">MIRREYASSAQEEKSYAMASTTFTRLYAASDKHQVVKTIIVAGSPTTDPNSSLLHWRIFATTSGSKSVLFDVIPGGSDGRTGVLTVVSKQYAYSKSATGICVFNIVNEITVQQLFDLMLQKGRDRYSYDDTGSGCRYWCTVILGDLEAAAIIEVGSQNSFLQYVAAHAVINPAAYPMPVRKGQFY</sequence>
<feature type="domain" description="DUF7770" evidence="1">
    <location>
        <begin position="40"/>
        <end position="185"/>
    </location>
</feature>
<gene>
    <name evidence="2" type="ORF">EW145_g3184</name>
</gene>
<reference evidence="2 3" key="1">
    <citation type="submission" date="2019-02" db="EMBL/GenBank/DDBJ databases">
        <title>Genome sequencing of the rare red list fungi Phellinidium pouzarii.</title>
        <authorList>
            <person name="Buettner E."/>
            <person name="Kellner H."/>
        </authorList>
    </citation>
    <scope>NUCLEOTIDE SEQUENCE [LARGE SCALE GENOMIC DNA]</scope>
    <source>
        <strain evidence="2 3">DSM 108285</strain>
    </source>
</reference>
<accession>A0A4V3XCZ2</accession>
<dbReference type="AlphaFoldDB" id="A0A4V3XCZ2"/>
<protein>
    <recommendedName>
        <fullName evidence="1">DUF7770 domain-containing protein</fullName>
    </recommendedName>
</protein>
<dbReference type="InterPro" id="IPR056672">
    <property type="entry name" value="DUF7770"/>
</dbReference>
<comment type="caution">
    <text evidence="2">The sequence shown here is derived from an EMBL/GenBank/DDBJ whole genome shotgun (WGS) entry which is preliminary data.</text>
</comment>
<dbReference type="OrthoDB" id="3527137at2759"/>
<proteinExistence type="predicted"/>
<evidence type="ECO:0000259" key="1">
    <source>
        <dbReference type="Pfam" id="PF24968"/>
    </source>
</evidence>
<dbReference type="Proteomes" id="UP000308199">
    <property type="component" value="Unassembled WGS sequence"/>
</dbReference>
<dbReference type="EMBL" id="SGPK01000129">
    <property type="protein sequence ID" value="THH07733.1"/>
    <property type="molecule type" value="Genomic_DNA"/>
</dbReference>
<evidence type="ECO:0000313" key="2">
    <source>
        <dbReference type="EMBL" id="THH07733.1"/>
    </source>
</evidence>
<evidence type="ECO:0000313" key="3">
    <source>
        <dbReference type="Proteomes" id="UP000308199"/>
    </source>
</evidence>
<organism evidence="2 3">
    <name type="scientific">Phellinidium pouzarii</name>
    <dbReference type="NCBI Taxonomy" id="167371"/>
    <lineage>
        <taxon>Eukaryota</taxon>
        <taxon>Fungi</taxon>
        <taxon>Dikarya</taxon>
        <taxon>Basidiomycota</taxon>
        <taxon>Agaricomycotina</taxon>
        <taxon>Agaricomycetes</taxon>
        <taxon>Hymenochaetales</taxon>
        <taxon>Hymenochaetaceae</taxon>
        <taxon>Phellinidium</taxon>
    </lineage>
</organism>
<dbReference type="Pfam" id="PF24968">
    <property type="entry name" value="DUF7770"/>
    <property type="match status" value="1"/>
</dbReference>